<organism evidence="3 4">
    <name type="scientific">Leptonema illini</name>
    <dbReference type="NCBI Taxonomy" id="183"/>
    <lineage>
        <taxon>Bacteria</taxon>
        <taxon>Pseudomonadati</taxon>
        <taxon>Spirochaetota</taxon>
        <taxon>Spirochaetia</taxon>
        <taxon>Leptospirales</taxon>
        <taxon>Leptospiraceae</taxon>
        <taxon>Leptonema</taxon>
    </lineage>
</organism>
<dbReference type="InterPro" id="IPR050194">
    <property type="entry name" value="Glycosyltransferase_grp1"/>
</dbReference>
<feature type="domain" description="Glycosyltransferase subfamily 4-like N-terminal" evidence="2">
    <location>
        <begin position="21"/>
        <end position="222"/>
    </location>
</feature>
<sequence>MHAVGTVNIAIFTDTFLPKIDGIAVSVDHFCRLLADKGHKFTICCPKYSEGEEPDYGPAIQTYRFKNTSLPSYPDVKVVLPSQKKILKAVRDFNADIIHIQTPGLLGQYGVLASKMYGIPMVGTYHTLVSEQETYLSFYRLLKVDKLLDYFKADKKVKKRLEKLEKVEQIATGGLKKALIWKLTNKLYETCETIITPSEMIKQELLEHDVKKPIAVISNGMDFTLFRNGAVKEVPQRAPKLIHVGRISFEKNVEIVLRALALLKERFPGITLDVYGDGPALTSMKIEARHLGLLDDVTFHGFVSRETLPDVYPNYDLFLTASTMETQGLVVLEAMACGLPCVGVNAFALPELIQEGRNGFVVKPGHHIDMAERTERILKDPALYKAFSTQSLEIASEHNILECADRLEALYEKVIADYRSDRQKGPVYQPVHPGEEGGVIEQ</sequence>
<dbReference type="Gene3D" id="3.40.50.2000">
    <property type="entry name" value="Glycogen Phosphorylase B"/>
    <property type="match status" value="2"/>
</dbReference>
<evidence type="ECO:0000313" key="3">
    <source>
        <dbReference type="EMBL" id="KAB2933473.1"/>
    </source>
</evidence>
<comment type="caution">
    <text evidence="3">The sequence shown here is derived from an EMBL/GenBank/DDBJ whole genome shotgun (WGS) entry which is preliminary data.</text>
</comment>
<reference evidence="3 4" key="1">
    <citation type="submission" date="2019-10" db="EMBL/GenBank/DDBJ databases">
        <title>Extracellular Electron Transfer in a Candidatus Methanoperedens spp. Enrichment Culture.</title>
        <authorList>
            <person name="Berger S."/>
            <person name="Rangel Shaw D."/>
            <person name="Berben T."/>
            <person name="In 'T Zandt M."/>
            <person name="Frank J."/>
            <person name="Reimann J."/>
            <person name="Jetten M.S.M."/>
            <person name="Welte C.U."/>
        </authorList>
    </citation>
    <scope>NUCLEOTIDE SEQUENCE [LARGE SCALE GENOMIC DNA]</scope>
    <source>
        <strain evidence="3">SB12</strain>
    </source>
</reference>
<dbReference type="Proteomes" id="UP000460298">
    <property type="component" value="Unassembled WGS sequence"/>
</dbReference>
<name>A0A833LXP1_9LEPT</name>
<evidence type="ECO:0000259" key="2">
    <source>
        <dbReference type="Pfam" id="PF13439"/>
    </source>
</evidence>
<dbReference type="PANTHER" id="PTHR45947:SF3">
    <property type="entry name" value="SULFOQUINOVOSYL TRANSFERASE SQD2"/>
    <property type="match status" value="1"/>
</dbReference>
<dbReference type="SUPFAM" id="SSF53756">
    <property type="entry name" value="UDP-Glycosyltransferase/glycogen phosphorylase"/>
    <property type="match status" value="1"/>
</dbReference>
<proteinExistence type="predicted"/>
<dbReference type="PANTHER" id="PTHR45947">
    <property type="entry name" value="SULFOQUINOVOSYL TRANSFERASE SQD2"/>
    <property type="match status" value="1"/>
</dbReference>
<accession>A0A833LXP1</accession>
<dbReference type="Pfam" id="PF00534">
    <property type="entry name" value="Glycos_transf_1"/>
    <property type="match status" value="1"/>
</dbReference>
<dbReference type="GO" id="GO:0016757">
    <property type="term" value="F:glycosyltransferase activity"/>
    <property type="evidence" value="ECO:0007669"/>
    <property type="project" value="InterPro"/>
</dbReference>
<dbReference type="InterPro" id="IPR001296">
    <property type="entry name" value="Glyco_trans_1"/>
</dbReference>
<dbReference type="AlphaFoldDB" id="A0A833LXP1"/>
<protein>
    <submittedName>
        <fullName evidence="3">Glycosyltransferase family 4 protein</fullName>
    </submittedName>
</protein>
<dbReference type="EMBL" id="WBUI01000005">
    <property type="protein sequence ID" value="KAB2933473.1"/>
    <property type="molecule type" value="Genomic_DNA"/>
</dbReference>
<feature type="domain" description="Glycosyl transferase family 1" evidence="1">
    <location>
        <begin position="233"/>
        <end position="390"/>
    </location>
</feature>
<dbReference type="Pfam" id="PF13439">
    <property type="entry name" value="Glyco_transf_4"/>
    <property type="match status" value="1"/>
</dbReference>
<dbReference type="InterPro" id="IPR028098">
    <property type="entry name" value="Glyco_trans_4-like_N"/>
</dbReference>
<evidence type="ECO:0000259" key="1">
    <source>
        <dbReference type="Pfam" id="PF00534"/>
    </source>
</evidence>
<gene>
    <name evidence="3" type="ORF">F9K24_06385</name>
</gene>
<keyword evidence="3" id="KW-0808">Transferase</keyword>
<evidence type="ECO:0000313" key="4">
    <source>
        <dbReference type="Proteomes" id="UP000460298"/>
    </source>
</evidence>